<dbReference type="GO" id="GO:0141039">
    <property type="term" value="F:phosphatidylinositol 3-kinase inhibitor activity"/>
    <property type="evidence" value="ECO:0007669"/>
    <property type="project" value="InterPro"/>
</dbReference>
<dbReference type="InterPro" id="IPR015943">
    <property type="entry name" value="WD40/YVTN_repeat-like_dom_sf"/>
</dbReference>
<accession>A0A1Y1YCC6</accession>
<dbReference type="InterPro" id="IPR039724">
    <property type="entry name" value="WDR91"/>
</dbReference>
<dbReference type="STRING" id="1314790.A0A1Y1YCC6"/>
<comment type="subcellular location">
    <subcellularLocation>
        <location evidence="1">Early endosome membrane</location>
        <topology evidence="1">Peripheral membrane protein</topology>
    </subcellularLocation>
    <subcellularLocation>
        <location evidence="2">Late endosome membrane</location>
    </subcellularLocation>
</comment>
<feature type="compositionally biased region" description="Low complexity" evidence="7">
    <location>
        <begin position="288"/>
        <end position="298"/>
    </location>
</feature>
<feature type="repeat" description="WD" evidence="5">
    <location>
        <begin position="321"/>
        <end position="353"/>
    </location>
</feature>
<protein>
    <submittedName>
        <fullName evidence="9">WD40 repeat-like protein</fullName>
    </submittedName>
</protein>
<feature type="coiled-coil region" evidence="6">
    <location>
        <begin position="184"/>
        <end position="218"/>
    </location>
</feature>
<dbReference type="PROSITE" id="PS50896">
    <property type="entry name" value="LISH"/>
    <property type="match status" value="1"/>
</dbReference>
<dbReference type="AlphaFoldDB" id="A0A1Y1YCC6"/>
<keyword evidence="6" id="KW-0175">Coiled coil</keyword>
<evidence type="ECO:0000259" key="8">
    <source>
        <dbReference type="Pfam" id="PF23138"/>
    </source>
</evidence>
<dbReference type="GO" id="GO:0045022">
    <property type="term" value="P:early endosome to late endosome transport"/>
    <property type="evidence" value="ECO:0007669"/>
    <property type="project" value="InterPro"/>
</dbReference>
<feature type="domain" description="ARMC9 CTLH-like" evidence="8">
    <location>
        <begin position="48"/>
        <end position="167"/>
    </location>
</feature>
<evidence type="ECO:0000256" key="2">
    <source>
        <dbReference type="ARBA" id="ARBA00004414"/>
    </source>
</evidence>
<dbReference type="PANTHER" id="PTHR13083:SF3">
    <property type="entry name" value="WD REPEAT-CONTAINING PROTEIN 91"/>
    <property type="match status" value="1"/>
</dbReference>
<evidence type="ECO:0000256" key="7">
    <source>
        <dbReference type="SAM" id="MobiDB-lite"/>
    </source>
</evidence>
<organism evidence="9 10">
    <name type="scientific">Basidiobolus meristosporus CBS 931.73</name>
    <dbReference type="NCBI Taxonomy" id="1314790"/>
    <lineage>
        <taxon>Eukaryota</taxon>
        <taxon>Fungi</taxon>
        <taxon>Fungi incertae sedis</taxon>
        <taxon>Zoopagomycota</taxon>
        <taxon>Entomophthoromycotina</taxon>
        <taxon>Basidiobolomycetes</taxon>
        <taxon>Basidiobolales</taxon>
        <taxon>Basidiobolaceae</taxon>
        <taxon>Basidiobolus</taxon>
    </lineage>
</organism>
<comment type="caution">
    <text evidence="9">The sequence shown here is derived from an EMBL/GenBank/DDBJ whole genome shotgun (WGS) entry which is preliminary data.</text>
</comment>
<dbReference type="GO" id="GO:0051898">
    <property type="term" value="P:negative regulation of phosphatidylinositol 3-kinase/protein kinase B signal transduction"/>
    <property type="evidence" value="ECO:0007669"/>
    <property type="project" value="InterPro"/>
</dbReference>
<keyword evidence="5" id="KW-0853">WD repeat</keyword>
<feature type="region of interest" description="Disordered" evidence="7">
    <location>
        <begin position="225"/>
        <end position="253"/>
    </location>
</feature>
<dbReference type="SMART" id="SM00320">
    <property type="entry name" value="WD40"/>
    <property type="match status" value="5"/>
</dbReference>
<feature type="repeat" description="WD" evidence="5">
    <location>
        <begin position="609"/>
        <end position="639"/>
    </location>
</feature>
<dbReference type="EMBL" id="MCFE01000181">
    <property type="protein sequence ID" value="ORX95264.1"/>
    <property type="molecule type" value="Genomic_DNA"/>
</dbReference>
<dbReference type="GO" id="GO:0031902">
    <property type="term" value="C:late endosome membrane"/>
    <property type="evidence" value="ECO:0007669"/>
    <property type="project" value="UniProtKB-SubCell"/>
</dbReference>
<feature type="region of interest" description="Disordered" evidence="7">
    <location>
        <begin position="282"/>
        <end position="303"/>
    </location>
</feature>
<dbReference type="PANTHER" id="PTHR13083">
    <property type="entry name" value="WD REPEAT-CONTAINING PROTEIN 91"/>
    <property type="match status" value="1"/>
</dbReference>
<evidence type="ECO:0000256" key="4">
    <source>
        <dbReference type="ARBA" id="ARBA00022753"/>
    </source>
</evidence>
<proteinExistence type="inferred from homology"/>
<evidence type="ECO:0000313" key="9">
    <source>
        <dbReference type="EMBL" id="ORX95264.1"/>
    </source>
</evidence>
<evidence type="ECO:0000313" key="10">
    <source>
        <dbReference type="Proteomes" id="UP000193498"/>
    </source>
</evidence>
<dbReference type="Pfam" id="PF00400">
    <property type="entry name" value="WD40"/>
    <property type="match status" value="3"/>
</dbReference>
<comment type="similarity">
    <text evidence="3">Belongs to the WD repeat WDR91 family.</text>
</comment>
<reference evidence="9 10" key="1">
    <citation type="submission" date="2016-07" db="EMBL/GenBank/DDBJ databases">
        <title>Pervasive Adenine N6-methylation of Active Genes in Fungi.</title>
        <authorList>
            <consortium name="DOE Joint Genome Institute"/>
            <person name="Mondo S.J."/>
            <person name="Dannebaum R.O."/>
            <person name="Kuo R.C."/>
            <person name="Labutti K."/>
            <person name="Haridas S."/>
            <person name="Kuo A."/>
            <person name="Salamov A."/>
            <person name="Ahrendt S.R."/>
            <person name="Lipzen A."/>
            <person name="Sullivan W."/>
            <person name="Andreopoulos W.B."/>
            <person name="Clum A."/>
            <person name="Lindquist E."/>
            <person name="Daum C."/>
            <person name="Ramamoorthy G.K."/>
            <person name="Gryganskyi A."/>
            <person name="Culley D."/>
            <person name="Magnuson J.K."/>
            <person name="James T.Y."/>
            <person name="O'Malley M.A."/>
            <person name="Stajich J.E."/>
            <person name="Spatafora J.W."/>
            <person name="Visel A."/>
            <person name="Grigoriev I.V."/>
        </authorList>
    </citation>
    <scope>NUCLEOTIDE SEQUENCE [LARGE SCALE GENOMIC DNA]</scope>
    <source>
        <strain evidence="9 10">CBS 931.73</strain>
    </source>
</reference>
<keyword evidence="10" id="KW-1185">Reference proteome</keyword>
<dbReference type="Pfam" id="PF23138">
    <property type="entry name" value="CTLH_Armc9"/>
    <property type="match status" value="1"/>
</dbReference>
<dbReference type="InterPro" id="IPR056327">
    <property type="entry name" value="ARMC9_CTLH-like_dom"/>
</dbReference>
<dbReference type="Proteomes" id="UP000193498">
    <property type="component" value="Unassembled WGS sequence"/>
</dbReference>
<evidence type="ECO:0000256" key="1">
    <source>
        <dbReference type="ARBA" id="ARBA00004220"/>
    </source>
</evidence>
<dbReference type="InterPro" id="IPR001680">
    <property type="entry name" value="WD40_rpt"/>
</dbReference>
<dbReference type="PROSITE" id="PS50294">
    <property type="entry name" value="WD_REPEATS_REGION"/>
    <property type="match status" value="2"/>
</dbReference>
<gene>
    <name evidence="9" type="ORF">K493DRAFT_337418</name>
</gene>
<keyword evidence="4" id="KW-0967">Endosome</keyword>
<sequence length="639" mass="72296">MNCIQQADELVKEYLLFRGFLNTYRTFEADLKADKDKGFQVEKLIDELFGYVQSGELTSLLEFWRYLNFRFFTRLDTRFYKNVKKYEACLLKYYLIYATQQQRKDKILEFFEVFGSELVGNPDWDRWFSLPFVKKPESDPFFQVYFVKSWLETFTVSLSNFLNTIFQSMPLPGILCFNIDRLKRKALQCEIEALQNVIEHLKQDVETGDSEITALRQKVAQTRSITPEMPRVRSRAASTSSDRSFGRAGAKERSVSDTIRVPQVISAPGDLLRRFSIRGFRSTKDESQPTSPISTPPSKKGSEAIQEEFPETIMLTNEDAFLEHTSAVTLAKFSYDGSLVCSCDSDNIVRVWSHNPQSNYAASKMIFTTNISAIEWEAKSERMLFLGNEDGQIRAYSTETKNFVHDFVIEGNAPRVNQLAYSPSESLLLSCTTRKSASESSVNDIILWNTKSLQKERIFDINTSSGSINTACFNHNGRLVLTGDSRGTIRVLDSRTLTSALEWKTGENSIFSAQFGFDENTVYTVDSNGKLAQWSIHKPGSRLSENDLHGFPTLSDSTFTLDYSAGELSLGAIQPRQVAFNSEGDYLLFAASNRGVIHQTLDGQRCIALGTHSKDVDCVDWSPLGNMCLTGSSDETYVI</sequence>
<evidence type="ECO:0000256" key="6">
    <source>
        <dbReference type="SAM" id="Coils"/>
    </source>
</evidence>
<name>A0A1Y1YCC6_9FUNG</name>
<dbReference type="InParanoid" id="A0A1Y1YCC6"/>
<dbReference type="SUPFAM" id="SSF50978">
    <property type="entry name" value="WD40 repeat-like"/>
    <property type="match status" value="1"/>
</dbReference>
<dbReference type="OrthoDB" id="193023at2759"/>
<dbReference type="InterPro" id="IPR036322">
    <property type="entry name" value="WD40_repeat_dom_sf"/>
</dbReference>
<evidence type="ECO:0000256" key="5">
    <source>
        <dbReference type="PROSITE-ProRule" id="PRU00221"/>
    </source>
</evidence>
<evidence type="ECO:0000256" key="3">
    <source>
        <dbReference type="ARBA" id="ARBA00006128"/>
    </source>
</evidence>
<dbReference type="PROSITE" id="PS50082">
    <property type="entry name" value="WD_REPEATS_2"/>
    <property type="match status" value="2"/>
</dbReference>
<dbReference type="InterPro" id="IPR006594">
    <property type="entry name" value="LisH"/>
</dbReference>
<dbReference type="GO" id="GO:0031901">
    <property type="term" value="C:early endosome membrane"/>
    <property type="evidence" value="ECO:0007669"/>
    <property type="project" value="UniProtKB-SubCell"/>
</dbReference>
<dbReference type="Gene3D" id="2.130.10.10">
    <property type="entry name" value="YVTN repeat-like/Quinoprotein amine dehydrogenase"/>
    <property type="match status" value="2"/>
</dbReference>